<keyword evidence="5" id="KW-0539">Nucleus</keyword>
<protein>
    <recommendedName>
        <fullName evidence="8">Zinc finger bed domain-containing protein ricesleeper 2-like</fullName>
    </recommendedName>
</protein>
<comment type="subcellular location">
    <subcellularLocation>
        <location evidence="1">Nucleus</location>
    </subcellularLocation>
</comment>
<evidence type="ECO:0000256" key="3">
    <source>
        <dbReference type="ARBA" id="ARBA00022771"/>
    </source>
</evidence>
<evidence type="ECO:0000313" key="6">
    <source>
        <dbReference type="EMBL" id="EXX56626.1"/>
    </source>
</evidence>
<keyword evidence="4" id="KW-0862">Zinc</keyword>
<evidence type="ECO:0000256" key="2">
    <source>
        <dbReference type="ARBA" id="ARBA00022723"/>
    </source>
</evidence>
<dbReference type="PANTHER" id="PTHR46481:SF10">
    <property type="entry name" value="ZINC FINGER BED DOMAIN-CONTAINING PROTEIN 39"/>
    <property type="match status" value="1"/>
</dbReference>
<dbReference type="PANTHER" id="PTHR46481">
    <property type="entry name" value="ZINC FINGER BED DOMAIN-CONTAINING PROTEIN 4"/>
    <property type="match status" value="1"/>
</dbReference>
<evidence type="ECO:0008006" key="8">
    <source>
        <dbReference type="Google" id="ProtNLM"/>
    </source>
</evidence>
<keyword evidence="3" id="KW-0863">Zinc-finger</keyword>
<dbReference type="GO" id="GO:0005634">
    <property type="term" value="C:nucleus"/>
    <property type="evidence" value="ECO:0007669"/>
    <property type="project" value="UniProtKB-SubCell"/>
</dbReference>
<dbReference type="EMBL" id="JEMT01027634">
    <property type="protein sequence ID" value="EXX56626.1"/>
    <property type="molecule type" value="Genomic_DNA"/>
</dbReference>
<keyword evidence="7" id="KW-1185">Reference proteome</keyword>
<accession>A0A015KAZ4</accession>
<evidence type="ECO:0000256" key="4">
    <source>
        <dbReference type="ARBA" id="ARBA00022833"/>
    </source>
</evidence>
<dbReference type="SUPFAM" id="SSF53098">
    <property type="entry name" value="Ribonuclease H-like"/>
    <property type="match status" value="1"/>
</dbReference>
<reference evidence="6 7" key="1">
    <citation type="submission" date="2014-02" db="EMBL/GenBank/DDBJ databases">
        <title>Single nucleus genome sequencing reveals high similarity among nuclei of an endomycorrhizal fungus.</title>
        <authorList>
            <person name="Lin K."/>
            <person name="Geurts R."/>
            <person name="Zhang Z."/>
            <person name="Limpens E."/>
            <person name="Saunders D.G."/>
            <person name="Mu D."/>
            <person name="Pang E."/>
            <person name="Cao H."/>
            <person name="Cha H."/>
            <person name="Lin T."/>
            <person name="Zhou Q."/>
            <person name="Shang Y."/>
            <person name="Li Y."/>
            <person name="Ivanov S."/>
            <person name="Sharma T."/>
            <person name="Velzen R.V."/>
            <person name="Ruijter N.D."/>
            <person name="Aanen D.K."/>
            <person name="Win J."/>
            <person name="Kamoun S."/>
            <person name="Bisseling T."/>
            <person name="Huang S."/>
        </authorList>
    </citation>
    <scope>NUCLEOTIDE SEQUENCE [LARGE SCALE GENOMIC DNA]</scope>
    <source>
        <strain evidence="7">DAOM197198w</strain>
    </source>
</reference>
<gene>
    <name evidence="6" type="ORF">RirG_214370</name>
</gene>
<comment type="caution">
    <text evidence="6">The sequence shown here is derived from an EMBL/GenBank/DDBJ whole genome shotgun (WGS) entry which is preliminary data.</text>
</comment>
<dbReference type="Proteomes" id="UP000022910">
    <property type="component" value="Unassembled WGS sequence"/>
</dbReference>
<organism evidence="6 7">
    <name type="scientific">Rhizophagus irregularis (strain DAOM 197198w)</name>
    <name type="common">Glomus intraradices</name>
    <dbReference type="NCBI Taxonomy" id="1432141"/>
    <lineage>
        <taxon>Eukaryota</taxon>
        <taxon>Fungi</taxon>
        <taxon>Fungi incertae sedis</taxon>
        <taxon>Mucoromycota</taxon>
        <taxon>Glomeromycotina</taxon>
        <taxon>Glomeromycetes</taxon>
        <taxon>Glomerales</taxon>
        <taxon>Glomeraceae</taxon>
        <taxon>Rhizophagus</taxon>
    </lineage>
</organism>
<keyword evidence="2" id="KW-0479">Metal-binding</keyword>
<evidence type="ECO:0000313" key="7">
    <source>
        <dbReference type="Proteomes" id="UP000022910"/>
    </source>
</evidence>
<evidence type="ECO:0000256" key="1">
    <source>
        <dbReference type="ARBA" id="ARBA00004123"/>
    </source>
</evidence>
<evidence type="ECO:0000256" key="5">
    <source>
        <dbReference type="ARBA" id="ARBA00023242"/>
    </source>
</evidence>
<dbReference type="AlphaFoldDB" id="A0A015KAZ4"/>
<sequence>MVVNKFNTIRKNIGAFMAQIPGKIALTADMWKSKFTNDAFLGLTVHYIDQKWKLQNFLLDIISFTKWHTGINIATSINNKKLWLLLQLIYNELAMIVCERTLEQQLITQLDSQNFRHYRCAAHILNLAAQQGLEMISDEVIKVQELINKIKYSIVISDQLKNLCSYTKITYLRPEFDCKMRWNSTFNMLRKLEKMWRGMQLLAVENKEIQNLMPTNNKWKIIKDTLTVLEPLEKATVYLSAARYPTIADVQFVFLGILDYLNDLIGSEEFSQNELASFINQKIDNYWKYIDE</sequence>
<dbReference type="InterPro" id="IPR052035">
    <property type="entry name" value="ZnF_BED_domain_contain"/>
</dbReference>
<dbReference type="STRING" id="1432141.A0A015KAZ4"/>
<dbReference type="InterPro" id="IPR012337">
    <property type="entry name" value="RNaseH-like_sf"/>
</dbReference>
<dbReference type="HOGENOM" id="CLU_009123_12_0_1"/>
<name>A0A015KAZ4_RHIIW</name>
<proteinExistence type="predicted"/>
<dbReference type="GO" id="GO:0008270">
    <property type="term" value="F:zinc ion binding"/>
    <property type="evidence" value="ECO:0007669"/>
    <property type="project" value="UniProtKB-KW"/>
</dbReference>